<evidence type="ECO:0000259" key="1">
    <source>
        <dbReference type="Pfam" id="PF01965"/>
    </source>
</evidence>
<gene>
    <name evidence="2" type="ORF">EJC51_39075</name>
</gene>
<dbReference type="RefSeq" id="WP_126275397.1">
    <property type="nucleotide sequence ID" value="NZ_CP034463.1"/>
</dbReference>
<proteinExistence type="predicted"/>
<dbReference type="Gene3D" id="3.40.50.880">
    <property type="match status" value="1"/>
</dbReference>
<dbReference type="Pfam" id="PF01965">
    <property type="entry name" value="DJ-1_PfpI"/>
    <property type="match status" value="1"/>
</dbReference>
<keyword evidence="3" id="KW-1185">Reference proteome</keyword>
<sequence>MHIAILTFEGYNELDSLIALGVLNRVKTDGRRVSIATPSPKVTSMNGVTIEQMSTLEEACAADAVIVGSGIATREVVEDEAIMSVLRGLDPARQLIAAQCSGALVLARLGLLRDIPACTDLTTKPWVVAAGVEVLNQPFYARGNIATAGGCLASPYLAAWIIARLEGHDAAESALHYVAPVGEKEEYVERARGAITPYLPALATATA</sequence>
<dbReference type="AlphaFoldDB" id="A0A3S9IB30"/>
<protein>
    <submittedName>
        <fullName evidence="2">AraC family transcriptional regulator</fullName>
    </submittedName>
</protein>
<dbReference type="KEGG" id="saqu:EJC51_39075"/>
<reference evidence="2 3" key="1">
    <citation type="submission" date="2018-12" db="EMBL/GenBank/DDBJ databases">
        <authorList>
            <person name="Li K."/>
        </authorList>
    </citation>
    <scope>NUCLEOTIDE SEQUENCE [LARGE SCALE GENOMIC DNA]</scope>
    <source>
        <strain evidence="3">CR22</strain>
    </source>
</reference>
<dbReference type="InterPro" id="IPR052158">
    <property type="entry name" value="INH-QAR"/>
</dbReference>
<dbReference type="InterPro" id="IPR002818">
    <property type="entry name" value="DJ-1/PfpI"/>
</dbReference>
<dbReference type="PANTHER" id="PTHR43130">
    <property type="entry name" value="ARAC-FAMILY TRANSCRIPTIONAL REGULATOR"/>
    <property type="match status" value="1"/>
</dbReference>
<feature type="domain" description="DJ-1/PfpI" evidence="1">
    <location>
        <begin position="2"/>
        <end position="162"/>
    </location>
</feature>
<dbReference type="InterPro" id="IPR029062">
    <property type="entry name" value="Class_I_gatase-like"/>
</dbReference>
<dbReference type="GO" id="GO:0006355">
    <property type="term" value="P:regulation of DNA-templated transcription"/>
    <property type="evidence" value="ECO:0007669"/>
    <property type="project" value="TreeGrafter"/>
</dbReference>
<evidence type="ECO:0000313" key="3">
    <source>
        <dbReference type="Proteomes" id="UP000280197"/>
    </source>
</evidence>
<evidence type="ECO:0000313" key="2">
    <source>
        <dbReference type="EMBL" id="AZP21565.1"/>
    </source>
</evidence>
<dbReference type="PANTHER" id="PTHR43130:SF2">
    <property type="entry name" value="DJ-1_PFPI DOMAIN-CONTAINING PROTEIN"/>
    <property type="match status" value="1"/>
</dbReference>
<organism evidence="2 3">
    <name type="scientific">Streptomyces aquilus</name>
    <dbReference type="NCBI Taxonomy" id="2548456"/>
    <lineage>
        <taxon>Bacteria</taxon>
        <taxon>Bacillati</taxon>
        <taxon>Actinomycetota</taxon>
        <taxon>Actinomycetes</taxon>
        <taxon>Kitasatosporales</taxon>
        <taxon>Streptomycetaceae</taxon>
        <taxon>Streptomyces</taxon>
    </lineage>
</organism>
<name>A0A3S9IB30_9ACTN</name>
<dbReference type="EMBL" id="CP034463">
    <property type="protein sequence ID" value="AZP21565.1"/>
    <property type="molecule type" value="Genomic_DNA"/>
</dbReference>
<accession>A0A3S9IB30</accession>
<dbReference type="Proteomes" id="UP000280197">
    <property type="component" value="Chromosome"/>
</dbReference>
<dbReference type="SUPFAM" id="SSF52317">
    <property type="entry name" value="Class I glutamine amidotransferase-like"/>
    <property type="match status" value="1"/>
</dbReference>